<dbReference type="KEGG" id="iod:EJO50_04180"/>
<accession>A0A3S8ZQK5</accession>
<dbReference type="EMBL" id="CP034433">
    <property type="protein sequence ID" value="AZN35744.1"/>
    <property type="molecule type" value="Genomic_DNA"/>
</dbReference>
<dbReference type="Proteomes" id="UP000282438">
    <property type="component" value="Chromosome"/>
</dbReference>
<proteinExistence type="predicted"/>
<organism evidence="2 3">
    <name type="scientific">Iodobacter ciconiae</name>
    <dbReference type="NCBI Taxonomy" id="2496266"/>
    <lineage>
        <taxon>Bacteria</taxon>
        <taxon>Pseudomonadati</taxon>
        <taxon>Pseudomonadota</taxon>
        <taxon>Betaproteobacteria</taxon>
        <taxon>Neisseriales</taxon>
        <taxon>Chitinibacteraceae</taxon>
        <taxon>Iodobacter</taxon>
    </lineage>
</organism>
<feature type="transmembrane region" description="Helical" evidence="1">
    <location>
        <begin position="12"/>
        <end position="36"/>
    </location>
</feature>
<keyword evidence="1" id="KW-1133">Transmembrane helix</keyword>
<sequence>MVLFRSIKSQRGISLISMMVGITISLITAVAMLTLFRHSIKISANTTQFSKQDAERTSAMTVAPILLQDAGFGITDASVSGNIIALKNATFSSANKLSGNATANGEAANAIVWLRNLGTNLECSALFAAPGKGLMLLGPVNCTGITAWPAASWGPAKPLANLGTFNFVLSNTVGTCGQFGYASHGKATITIQSNNATGQAIHSQSCLSNLVVSP</sequence>
<protein>
    <submittedName>
        <fullName evidence="2">Uncharacterized protein</fullName>
    </submittedName>
</protein>
<gene>
    <name evidence="2" type="ORF">EJO50_04180</name>
</gene>
<dbReference type="RefSeq" id="WP_125971762.1">
    <property type="nucleotide sequence ID" value="NZ_CP034433.1"/>
</dbReference>
<dbReference type="OrthoDB" id="8586893at2"/>
<keyword evidence="3" id="KW-1185">Reference proteome</keyword>
<evidence type="ECO:0000256" key="1">
    <source>
        <dbReference type="SAM" id="Phobius"/>
    </source>
</evidence>
<evidence type="ECO:0000313" key="3">
    <source>
        <dbReference type="Proteomes" id="UP000282438"/>
    </source>
</evidence>
<evidence type="ECO:0000313" key="2">
    <source>
        <dbReference type="EMBL" id="AZN35744.1"/>
    </source>
</evidence>
<keyword evidence="1" id="KW-0472">Membrane</keyword>
<name>A0A3S8ZQK5_9NEIS</name>
<reference evidence="2 3" key="1">
    <citation type="submission" date="2018-12" db="EMBL/GenBank/DDBJ databases">
        <title>Complete genome sequence of Iodobacter sp. H11R3.</title>
        <authorList>
            <person name="Bae J.-W."/>
        </authorList>
    </citation>
    <scope>NUCLEOTIDE SEQUENCE [LARGE SCALE GENOMIC DNA]</scope>
    <source>
        <strain evidence="2 3">H11R3</strain>
    </source>
</reference>
<keyword evidence="1" id="KW-0812">Transmembrane</keyword>
<dbReference type="AlphaFoldDB" id="A0A3S8ZQK5"/>